<reference evidence="4 5" key="1">
    <citation type="journal article" date="2019" name="Sci. Rep.">
        <title>Orb-weaving spider Araneus ventricosus genome elucidates the spidroin gene catalogue.</title>
        <authorList>
            <person name="Kono N."/>
            <person name="Nakamura H."/>
            <person name="Ohtoshi R."/>
            <person name="Moran D.A.P."/>
            <person name="Shinohara A."/>
            <person name="Yoshida Y."/>
            <person name="Fujiwara M."/>
            <person name="Mori M."/>
            <person name="Tomita M."/>
            <person name="Arakawa K."/>
        </authorList>
    </citation>
    <scope>NUCLEOTIDE SEQUENCE [LARGE SCALE GENOMIC DNA]</scope>
</reference>
<evidence type="ECO:0000313" key="1">
    <source>
        <dbReference type="EMBL" id="GBO06217.1"/>
    </source>
</evidence>
<keyword evidence="5" id="KW-1185">Reference proteome</keyword>
<name>A0A4Y2U111_ARAVE</name>
<organism evidence="4 5">
    <name type="scientific">Araneus ventricosus</name>
    <name type="common">Orbweaver spider</name>
    <name type="synonym">Epeira ventricosa</name>
    <dbReference type="NCBI Taxonomy" id="182803"/>
    <lineage>
        <taxon>Eukaryota</taxon>
        <taxon>Metazoa</taxon>
        <taxon>Ecdysozoa</taxon>
        <taxon>Arthropoda</taxon>
        <taxon>Chelicerata</taxon>
        <taxon>Arachnida</taxon>
        <taxon>Araneae</taxon>
        <taxon>Araneomorphae</taxon>
        <taxon>Entelegynae</taxon>
        <taxon>Araneoidea</taxon>
        <taxon>Araneidae</taxon>
        <taxon>Araneus</taxon>
    </lineage>
</organism>
<dbReference type="EMBL" id="BGPR01032909">
    <property type="protein sequence ID" value="GBO06625.1"/>
    <property type="molecule type" value="Genomic_DNA"/>
</dbReference>
<comment type="caution">
    <text evidence="4">The sequence shown here is derived from an EMBL/GenBank/DDBJ whole genome shotgun (WGS) entry which is preliminary data.</text>
</comment>
<evidence type="ECO:0000313" key="5">
    <source>
        <dbReference type="Proteomes" id="UP000499080"/>
    </source>
</evidence>
<dbReference type="EMBL" id="BGPR01032631">
    <property type="protein sequence ID" value="GBO06217.1"/>
    <property type="molecule type" value="Genomic_DNA"/>
</dbReference>
<evidence type="ECO:0000313" key="4">
    <source>
        <dbReference type="EMBL" id="GBO06679.1"/>
    </source>
</evidence>
<accession>A0A4Y2U111</accession>
<dbReference type="EMBL" id="BGPR01032949">
    <property type="protein sequence ID" value="GBO06679.1"/>
    <property type="molecule type" value="Genomic_DNA"/>
</dbReference>
<evidence type="ECO:0000313" key="2">
    <source>
        <dbReference type="EMBL" id="GBO06234.1"/>
    </source>
</evidence>
<protein>
    <submittedName>
        <fullName evidence="4">Uncharacterized protein</fullName>
    </submittedName>
</protein>
<dbReference type="EMBL" id="BGPR01032646">
    <property type="protein sequence ID" value="GBO06234.1"/>
    <property type="molecule type" value="Genomic_DNA"/>
</dbReference>
<evidence type="ECO:0000313" key="3">
    <source>
        <dbReference type="EMBL" id="GBO06625.1"/>
    </source>
</evidence>
<proteinExistence type="predicted"/>
<dbReference type="Proteomes" id="UP000499080">
    <property type="component" value="Unassembled WGS sequence"/>
</dbReference>
<gene>
    <name evidence="4" type="ORF">AVEN_1007_1</name>
    <name evidence="2" type="ORF">AVEN_11227_1</name>
    <name evidence="3" type="ORF">AVEN_131799_1</name>
    <name evidence="1" type="ORF">AVEN_136008_1</name>
</gene>
<dbReference type="AlphaFoldDB" id="A0A4Y2U111"/>
<sequence>MTMIFNACVKQKHPPDFGSFVNVPPEERMANYSVVSHLNELTTCAVKIPSLPGILRFVTCSSQGTVDACDSVCRSPREKVKNVIEISNSCIDQLKYLNWISFSKSASLKLDSS</sequence>